<dbReference type="SUPFAM" id="SSF51905">
    <property type="entry name" value="FAD/NAD(P)-binding domain"/>
    <property type="match status" value="1"/>
</dbReference>
<comment type="cofactor">
    <cofactor evidence="1">
        <name>FAD</name>
        <dbReference type="ChEBI" id="CHEBI:57692"/>
    </cofactor>
</comment>
<name>A0AAF0IPR0_9EURO</name>
<dbReference type="Pfam" id="PF00732">
    <property type="entry name" value="GMC_oxred_N"/>
    <property type="match status" value="2"/>
</dbReference>
<reference evidence="9" key="1">
    <citation type="submission" date="2023-03" db="EMBL/GenBank/DDBJ databases">
        <title>Emydomyces testavorans Genome Sequence.</title>
        <authorList>
            <person name="Hoyer L."/>
        </authorList>
    </citation>
    <scope>NUCLEOTIDE SEQUENCE</scope>
    <source>
        <strain evidence="9">16-2883</strain>
    </source>
</reference>
<dbReference type="InterPro" id="IPR036188">
    <property type="entry name" value="FAD/NAD-bd_sf"/>
</dbReference>
<dbReference type="InterPro" id="IPR000172">
    <property type="entry name" value="GMC_OxRdtase_N"/>
</dbReference>
<evidence type="ECO:0000256" key="1">
    <source>
        <dbReference type="ARBA" id="ARBA00001974"/>
    </source>
</evidence>
<gene>
    <name evidence="9" type="ORF">PRK78_007019</name>
</gene>
<evidence type="ECO:0000259" key="7">
    <source>
        <dbReference type="PROSITE" id="PS00623"/>
    </source>
</evidence>
<keyword evidence="3 6" id="KW-0285">Flavoprotein</keyword>
<organism evidence="9 10">
    <name type="scientific">Emydomyces testavorans</name>
    <dbReference type="NCBI Taxonomy" id="2070801"/>
    <lineage>
        <taxon>Eukaryota</taxon>
        <taxon>Fungi</taxon>
        <taxon>Dikarya</taxon>
        <taxon>Ascomycota</taxon>
        <taxon>Pezizomycotina</taxon>
        <taxon>Eurotiomycetes</taxon>
        <taxon>Eurotiomycetidae</taxon>
        <taxon>Onygenales</taxon>
        <taxon>Nannizziopsiaceae</taxon>
        <taxon>Emydomyces</taxon>
    </lineage>
</organism>
<keyword evidence="5" id="KW-0560">Oxidoreductase</keyword>
<keyword evidence="10" id="KW-1185">Reference proteome</keyword>
<evidence type="ECO:0000313" key="10">
    <source>
        <dbReference type="Proteomes" id="UP001219355"/>
    </source>
</evidence>
<dbReference type="PROSITE" id="PS00624">
    <property type="entry name" value="GMC_OXRED_2"/>
    <property type="match status" value="1"/>
</dbReference>
<evidence type="ECO:0000256" key="2">
    <source>
        <dbReference type="ARBA" id="ARBA00010790"/>
    </source>
</evidence>
<protein>
    <recommendedName>
        <fullName evidence="7 8">Glucose-methanol-choline oxidoreductase N-terminal domain-containing protein</fullName>
    </recommendedName>
</protein>
<comment type="similarity">
    <text evidence="2 6">Belongs to the GMC oxidoreductase family.</text>
</comment>
<evidence type="ECO:0000259" key="8">
    <source>
        <dbReference type="PROSITE" id="PS00624"/>
    </source>
</evidence>
<feature type="domain" description="Glucose-methanol-choline oxidoreductase N-terminal" evidence="7">
    <location>
        <begin position="93"/>
        <end position="116"/>
    </location>
</feature>
<dbReference type="PROSITE" id="PS00623">
    <property type="entry name" value="GMC_OXRED_1"/>
    <property type="match status" value="1"/>
</dbReference>
<evidence type="ECO:0000256" key="6">
    <source>
        <dbReference type="RuleBase" id="RU003968"/>
    </source>
</evidence>
<feature type="domain" description="Glucose-methanol-choline oxidoreductase N-terminal" evidence="8">
    <location>
        <begin position="254"/>
        <end position="268"/>
    </location>
</feature>
<accession>A0AAF0IPR0</accession>
<proteinExistence type="inferred from homology"/>
<dbReference type="GO" id="GO:0016614">
    <property type="term" value="F:oxidoreductase activity, acting on CH-OH group of donors"/>
    <property type="evidence" value="ECO:0007669"/>
    <property type="project" value="InterPro"/>
</dbReference>
<dbReference type="PANTHER" id="PTHR11552">
    <property type="entry name" value="GLUCOSE-METHANOL-CHOLINE GMC OXIDOREDUCTASE"/>
    <property type="match status" value="1"/>
</dbReference>
<dbReference type="GO" id="GO:0050660">
    <property type="term" value="F:flavin adenine dinucleotide binding"/>
    <property type="evidence" value="ECO:0007669"/>
    <property type="project" value="InterPro"/>
</dbReference>
<dbReference type="InterPro" id="IPR012132">
    <property type="entry name" value="GMC_OxRdtase"/>
</dbReference>
<dbReference type="EMBL" id="CP120631">
    <property type="protein sequence ID" value="WEW61529.1"/>
    <property type="molecule type" value="Genomic_DNA"/>
</dbReference>
<dbReference type="Gene3D" id="3.50.50.60">
    <property type="entry name" value="FAD/NAD(P)-binding domain"/>
    <property type="match status" value="2"/>
</dbReference>
<dbReference type="Gene3D" id="3.30.560.10">
    <property type="entry name" value="Glucose Oxidase, domain 3"/>
    <property type="match status" value="2"/>
</dbReference>
<dbReference type="AlphaFoldDB" id="A0AAF0IPR0"/>
<keyword evidence="4 6" id="KW-0274">FAD</keyword>
<evidence type="ECO:0000256" key="5">
    <source>
        <dbReference type="ARBA" id="ARBA00023002"/>
    </source>
</evidence>
<evidence type="ECO:0000313" key="9">
    <source>
        <dbReference type="EMBL" id="WEW61529.1"/>
    </source>
</evidence>
<evidence type="ECO:0000256" key="4">
    <source>
        <dbReference type="ARBA" id="ARBA00022827"/>
    </source>
</evidence>
<dbReference type="Proteomes" id="UP001219355">
    <property type="component" value="Chromosome 5"/>
</dbReference>
<sequence length="310" mass="33926">MSSHSDNPGDFASREYDYVVVGGGTAGLVVAARLSEDPHLKVAVIEAGPAAFDEPLINDPYRFGQSIGTKYDWQFETVPQPGLADRKLPWPRGKVLGGTSALNFMAWTRGHKEDYDAWVEMGNKGWGWDDLLFVMAGCSRPYFKKSETFYAPTRAVQDEHLSFFEAAWHGIDGPMKTSHALEYSPSLKYWHRTLENLGIETSPDSLSGANAEAVTNEILLEKEDGEWTAKGVRVKCGGEEFIVKASKEVIISAGSVQSPQLLELSGIGNPKILEVAGIQTKVCNPNVGENLQDHLCKSVPYQAGQGVPDH</sequence>
<dbReference type="PANTHER" id="PTHR11552:SF201">
    <property type="entry name" value="GLUCOSE-METHANOL-CHOLINE OXIDOREDUCTASE N-TERMINAL DOMAIN-CONTAINING PROTEIN"/>
    <property type="match status" value="1"/>
</dbReference>
<evidence type="ECO:0000256" key="3">
    <source>
        <dbReference type="ARBA" id="ARBA00022630"/>
    </source>
</evidence>